<dbReference type="Pfam" id="PF04851">
    <property type="entry name" value="ResIII"/>
    <property type="match status" value="1"/>
</dbReference>
<feature type="domain" description="Helicase C-terminal" evidence="2">
    <location>
        <begin position="220"/>
        <end position="384"/>
    </location>
</feature>
<protein>
    <submittedName>
        <fullName evidence="3">DEAD/DEAH box helicase</fullName>
    </submittedName>
</protein>
<gene>
    <name evidence="3" type="ORF">OEG84_25205</name>
</gene>
<dbReference type="GO" id="GO:0004386">
    <property type="term" value="F:helicase activity"/>
    <property type="evidence" value="ECO:0007669"/>
    <property type="project" value="UniProtKB-KW"/>
</dbReference>
<comment type="caution">
    <text evidence="3">The sequence shown here is derived from an EMBL/GenBank/DDBJ whole genome shotgun (WGS) entry which is preliminary data.</text>
</comment>
<reference evidence="3" key="1">
    <citation type="submission" date="2022-10" db="EMBL/GenBank/DDBJ databases">
        <title>Hoeflea sp. G2-23, isolated from marine algae.</title>
        <authorList>
            <person name="Kristyanto S."/>
            <person name="Kim J.M."/>
            <person name="Jeon C.O."/>
        </authorList>
    </citation>
    <scope>NUCLEOTIDE SEQUENCE</scope>
    <source>
        <strain evidence="3">G2-23</strain>
    </source>
</reference>
<dbReference type="InterPro" id="IPR050742">
    <property type="entry name" value="Helicase_Restrict-Modif_Enz"/>
</dbReference>
<organism evidence="3 4">
    <name type="scientific">Hoeflea algicola</name>
    <dbReference type="NCBI Taxonomy" id="2983763"/>
    <lineage>
        <taxon>Bacteria</taxon>
        <taxon>Pseudomonadati</taxon>
        <taxon>Pseudomonadota</taxon>
        <taxon>Alphaproteobacteria</taxon>
        <taxon>Hyphomicrobiales</taxon>
        <taxon>Rhizobiaceae</taxon>
        <taxon>Hoeflea</taxon>
    </lineage>
</organism>
<dbReference type="InterPro" id="IPR027417">
    <property type="entry name" value="P-loop_NTPase"/>
</dbReference>
<dbReference type="PROSITE" id="PS51194">
    <property type="entry name" value="HELICASE_CTER"/>
    <property type="match status" value="1"/>
</dbReference>
<evidence type="ECO:0000313" key="3">
    <source>
        <dbReference type="EMBL" id="MCY0150907.1"/>
    </source>
</evidence>
<sequence length="546" mass="60045">MITLRPYQSDAIAAVKDYWSKGGGNPLVEMATGTGKSMVIAELTRSLLEEYPAMRVLMLVHVRELVQQNFMALLKVWPDAPAGIYSAGLGRRDAHHRITFASIQSVYRRADLLGERDLIHIDEAHLVPSKGEGMYRQLLDDIAAKSPHARVCGFSATPYRMDTGRLDGGTARLFDETVYKYGVAEGIEDGFLSPLVSKAGLTEIDVSNVQKRGGEFVPAQLENASDKITAQAVAEICEFGKSRRSWLVFCAGVKHAFNVRDAMRGRGISCETVTGDTPSGERDSILRRFKAGEIKCLTNAQVLTTGFDAPGVDLVVMLRPTLSTGLYVQIVGRGTRLSPGKENCLVLDYAGNIRRHGPVDAVGAESKTFNPDADTGKVSVDSVRAKECPGCQELIAINSITCKICGHEFPREEKPKHEAEAEKSVGILSGEKVGPQQVPVVDWRFHRHEKLGMPDSVRVTFIAGISEYREWVAFEHGMTRKQAACQWWSLHGGSAPYPKTTEEALLRTDELIMPTTISIRPNKQNRKHIDIVGRSFPARAELEAAE</sequence>
<dbReference type="EMBL" id="JAOVZR010000004">
    <property type="protein sequence ID" value="MCY0150907.1"/>
    <property type="molecule type" value="Genomic_DNA"/>
</dbReference>
<dbReference type="InterPro" id="IPR006935">
    <property type="entry name" value="Helicase/UvrB_N"/>
</dbReference>
<dbReference type="PANTHER" id="PTHR47396:SF1">
    <property type="entry name" value="ATP-DEPENDENT HELICASE IRC3-RELATED"/>
    <property type="match status" value="1"/>
</dbReference>
<keyword evidence="3" id="KW-0067">ATP-binding</keyword>
<evidence type="ECO:0000259" key="1">
    <source>
        <dbReference type="PROSITE" id="PS51192"/>
    </source>
</evidence>
<keyword evidence="3" id="KW-0347">Helicase</keyword>
<dbReference type="RefSeq" id="WP_267656652.1">
    <property type="nucleotide sequence ID" value="NZ_JAOVZR010000004.1"/>
</dbReference>
<dbReference type="SMART" id="SM00487">
    <property type="entry name" value="DEXDc"/>
    <property type="match status" value="1"/>
</dbReference>
<dbReference type="InterPro" id="IPR001650">
    <property type="entry name" value="Helicase_C-like"/>
</dbReference>
<dbReference type="SMART" id="SM00490">
    <property type="entry name" value="HELICc"/>
    <property type="match status" value="1"/>
</dbReference>
<evidence type="ECO:0000313" key="4">
    <source>
        <dbReference type="Proteomes" id="UP001073227"/>
    </source>
</evidence>
<dbReference type="InterPro" id="IPR014001">
    <property type="entry name" value="Helicase_ATP-bd"/>
</dbReference>
<dbReference type="PROSITE" id="PS51192">
    <property type="entry name" value="HELICASE_ATP_BIND_1"/>
    <property type="match status" value="1"/>
</dbReference>
<keyword evidence="3" id="KW-0547">Nucleotide-binding</keyword>
<keyword evidence="3" id="KW-0378">Hydrolase</keyword>
<evidence type="ECO:0000259" key="2">
    <source>
        <dbReference type="PROSITE" id="PS51194"/>
    </source>
</evidence>
<dbReference type="PANTHER" id="PTHR47396">
    <property type="entry name" value="TYPE I RESTRICTION ENZYME ECOKI R PROTEIN"/>
    <property type="match status" value="1"/>
</dbReference>
<name>A0ABT3ZGG6_9HYPH</name>
<keyword evidence="4" id="KW-1185">Reference proteome</keyword>
<dbReference type="Gene3D" id="3.40.50.300">
    <property type="entry name" value="P-loop containing nucleotide triphosphate hydrolases"/>
    <property type="match status" value="2"/>
</dbReference>
<feature type="domain" description="Helicase ATP-binding" evidence="1">
    <location>
        <begin position="17"/>
        <end position="158"/>
    </location>
</feature>
<dbReference type="SUPFAM" id="SSF52540">
    <property type="entry name" value="P-loop containing nucleoside triphosphate hydrolases"/>
    <property type="match status" value="1"/>
</dbReference>
<dbReference type="Pfam" id="PF00271">
    <property type="entry name" value="Helicase_C"/>
    <property type="match status" value="1"/>
</dbReference>
<accession>A0ABT3ZGG6</accession>
<proteinExistence type="predicted"/>
<dbReference type="Proteomes" id="UP001073227">
    <property type="component" value="Unassembled WGS sequence"/>
</dbReference>